<reference evidence="11" key="1">
    <citation type="submission" date="2020-11" db="EMBL/GenBank/DDBJ databases">
        <title>Carbohydrate-dependent, anaerobic sulfur respiration: A novel catabolism in halophilic archaea.</title>
        <authorList>
            <person name="Sorokin D.Y."/>
            <person name="Messina E."/>
            <person name="Smedile F."/>
            <person name="La Cono V."/>
            <person name="Hallsworth J.E."/>
            <person name="Yakimov M.M."/>
        </authorList>
    </citation>
    <scope>NUCLEOTIDE SEQUENCE</scope>
    <source>
        <strain evidence="11">HSR-Bgl</strain>
    </source>
</reference>
<dbReference type="InterPro" id="IPR003594">
    <property type="entry name" value="HATPase_dom"/>
</dbReference>
<organism evidence="11 12">
    <name type="scientific">Halapricum desulfuricans</name>
    <dbReference type="NCBI Taxonomy" id="2841257"/>
    <lineage>
        <taxon>Archaea</taxon>
        <taxon>Methanobacteriati</taxon>
        <taxon>Methanobacteriota</taxon>
        <taxon>Stenosarchaea group</taxon>
        <taxon>Halobacteria</taxon>
        <taxon>Halobacteriales</taxon>
        <taxon>Haloarculaceae</taxon>
        <taxon>Halapricum</taxon>
    </lineage>
</organism>
<evidence type="ECO:0000256" key="7">
    <source>
        <dbReference type="SAM" id="MobiDB-lite"/>
    </source>
</evidence>
<feature type="domain" description="PAS" evidence="9">
    <location>
        <begin position="503"/>
        <end position="574"/>
    </location>
</feature>
<dbReference type="PROSITE" id="PS50109">
    <property type="entry name" value="HIS_KIN"/>
    <property type="match status" value="1"/>
</dbReference>
<evidence type="ECO:0000259" key="10">
    <source>
        <dbReference type="PROSITE" id="PS50113"/>
    </source>
</evidence>
<feature type="domain" description="PAS" evidence="9">
    <location>
        <begin position="386"/>
        <end position="438"/>
    </location>
</feature>
<dbReference type="GO" id="GO:0006355">
    <property type="term" value="P:regulation of DNA-templated transcription"/>
    <property type="evidence" value="ECO:0007669"/>
    <property type="project" value="InterPro"/>
</dbReference>
<dbReference type="Proteomes" id="UP000663305">
    <property type="component" value="Chromosome"/>
</dbReference>
<sequence>MSKSHDSSSDSVSDSGERRDAHFRDAQAIANLGSWERDLTDDRVYWSAELKRLLDVPRDTPLTDERFLERVHPGDRAVVEENWSTLGEDGGFDIEHRLVTDDSDTRWVRQRATVQRDEDGTPGTAVGVVQDITERKQYERELEEHRRRFRTLFEQFPQPTVEIEYLSDEPIVRQVNSAFEETFGYSAEEIVGESLDSYIVPQDRQQRAREINDRVQSTGRLVSEEVTRRTNSGERHFILQNAVYNGGSKALGVYTDITDRREREIQLQKAQNVANLGYWSMDFRSGEVYWSEQICDIWGFADGTWSIDEDTYMEYVHPDDRDAVAKQWQAAKEGEPYDIEHRIVTDGGETKWVRANADFEFDNAGNPVSAIGIVQEITERKQRESRLETQAEAMEVSMEGIALLDETGEFIYMNQAHADVFGYDPEDLLGRTWRCLYDEAEIARFENTVFPEIEDAGKWRGEAVGQTRHGTRVHHELTLSRLDDGKLICTNKDITERKQREWDLRRFRRAIEASAHSIYITDCNGTIEYVNPAFERTTGYSAEEAVGRTPAILRSEANDEELYEEMWDTILKGDTWHGELINTTKQGDQYVVNKTIAPVTDDSDETTHFVSVNKDVTEMREQQDELYRLRQAIDKAHIPLTMTDPAKDDNPMVYINEAFTDLTGYSEAELLGENCRLLQGPDSDPETVADLRAAIDNEEQTTVELRNYRKDGTMFWSQITVTPVYDTDGDLIRWLGTQRDITERKEREQHLQVLERVLRHNIRNDIHVIRGFAEAIQDATSGTIATHAESIRTKSDQLVDTANKQRMITEVLLERPVQDTFEINDLLQHVTQSVAEDYPDATIHVHCPEDITVVASSRIGQAVEELLVNAIQHNDTASPVVKTTVSRDDEHVSLDIADNGPAIPDMEQQVGTRGEKVDPLYHGSGLGLWLVYWIVTRSDGTVVFEENDPSGNRVKIELPRSR</sequence>
<dbReference type="InterPro" id="IPR036890">
    <property type="entry name" value="HATPase_C_sf"/>
</dbReference>
<dbReference type="InterPro" id="IPR005467">
    <property type="entry name" value="His_kinase_dom"/>
</dbReference>
<dbReference type="InterPro" id="IPR013767">
    <property type="entry name" value="PAS_fold"/>
</dbReference>
<keyword evidence="4" id="KW-0808">Transferase</keyword>
<dbReference type="Gene3D" id="2.10.70.100">
    <property type="match status" value="2"/>
</dbReference>
<dbReference type="PROSITE" id="PS50112">
    <property type="entry name" value="PAS"/>
    <property type="match status" value="4"/>
</dbReference>
<dbReference type="InterPro" id="IPR000700">
    <property type="entry name" value="PAS-assoc_C"/>
</dbReference>
<feature type="region of interest" description="Disordered" evidence="7">
    <location>
        <begin position="1"/>
        <end position="22"/>
    </location>
</feature>
<evidence type="ECO:0000256" key="4">
    <source>
        <dbReference type="ARBA" id="ARBA00022679"/>
    </source>
</evidence>
<dbReference type="EMBL" id="CP064789">
    <property type="protein sequence ID" value="QSG13350.1"/>
    <property type="molecule type" value="Genomic_DNA"/>
</dbReference>
<evidence type="ECO:0000313" key="12">
    <source>
        <dbReference type="Proteomes" id="UP000663305"/>
    </source>
</evidence>
<evidence type="ECO:0000256" key="3">
    <source>
        <dbReference type="ARBA" id="ARBA00022553"/>
    </source>
</evidence>
<dbReference type="SMART" id="SM00086">
    <property type="entry name" value="PAC"/>
    <property type="match status" value="5"/>
</dbReference>
<dbReference type="Pfam" id="PF00989">
    <property type="entry name" value="PAS"/>
    <property type="match status" value="2"/>
</dbReference>
<dbReference type="InterPro" id="IPR035965">
    <property type="entry name" value="PAS-like_dom_sf"/>
</dbReference>
<dbReference type="Gene3D" id="3.30.565.10">
    <property type="entry name" value="Histidine kinase-like ATPase, C-terminal domain"/>
    <property type="match status" value="1"/>
</dbReference>
<feature type="domain" description="Histidine kinase" evidence="8">
    <location>
        <begin position="757"/>
        <end position="962"/>
    </location>
</feature>
<dbReference type="CDD" id="cd00130">
    <property type="entry name" value="PAS"/>
    <property type="match status" value="6"/>
</dbReference>
<keyword evidence="6" id="KW-0175">Coiled coil</keyword>
<dbReference type="EC" id="2.7.13.3" evidence="2"/>
<evidence type="ECO:0000256" key="1">
    <source>
        <dbReference type="ARBA" id="ARBA00000085"/>
    </source>
</evidence>
<dbReference type="Pfam" id="PF08447">
    <property type="entry name" value="PAS_3"/>
    <property type="match status" value="2"/>
</dbReference>
<name>A0A897NFX8_9EURY</name>
<dbReference type="InterPro" id="IPR052162">
    <property type="entry name" value="Sensor_kinase/Photoreceptor"/>
</dbReference>
<dbReference type="Gene3D" id="3.30.450.20">
    <property type="entry name" value="PAS domain"/>
    <property type="match status" value="6"/>
</dbReference>
<dbReference type="PANTHER" id="PTHR43304">
    <property type="entry name" value="PHYTOCHROME-LIKE PROTEIN CPH1"/>
    <property type="match status" value="1"/>
</dbReference>
<evidence type="ECO:0000256" key="6">
    <source>
        <dbReference type="SAM" id="Coils"/>
    </source>
</evidence>
<dbReference type="PANTHER" id="PTHR43304:SF1">
    <property type="entry name" value="PAC DOMAIN-CONTAINING PROTEIN"/>
    <property type="match status" value="1"/>
</dbReference>
<evidence type="ECO:0000313" key="11">
    <source>
        <dbReference type="EMBL" id="QSG13350.1"/>
    </source>
</evidence>
<evidence type="ECO:0000256" key="5">
    <source>
        <dbReference type="ARBA" id="ARBA00022777"/>
    </source>
</evidence>
<feature type="domain" description="PAC" evidence="10">
    <location>
        <begin position="701"/>
        <end position="753"/>
    </location>
</feature>
<dbReference type="GO" id="GO:0004673">
    <property type="term" value="F:protein histidine kinase activity"/>
    <property type="evidence" value="ECO:0007669"/>
    <property type="project" value="UniProtKB-EC"/>
</dbReference>
<feature type="domain" description="PAS" evidence="9">
    <location>
        <begin position="145"/>
        <end position="218"/>
    </location>
</feature>
<evidence type="ECO:0000259" key="9">
    <source>
        <dbReference type="PROSITE" id="PS50112"/>
    </source>
</evidence>
<dbReference type="Pfam" id="PF02518">
    <property type="entry name" value="HATPase_c"/>
    <property type="match status" value="1"/>
</dbReference>
<dbReference type="AlphaFoldDB" id="A0A897NFX8"/>
<dbReference type="NCBIfam" id="TIGR00229">
    <property type="entry name" value="sensory_box"/>
    <property type="match status" value="6"/>
</dbReference>
<dbReference type="InterPro" id="IPR001610">
    <property type="entry name" value="PAC"/>
</dbReference>
<dbReference type="SMART" id="SM00387">
    <property type="entry name" value="HATPase_c"/>
    <property type="match status" value="1"/>
</dbReference>
<dbReference type="SMART" id="SM00091">
    <property type="entry name" value="PAS"/>
    <property type="match status" value="6"/>
</dbReference>
<proteinExistence type="predicted"/>
<dbReference type="PROSITE" id="PS50113">
    <property type="entry name" value="PAC"/>
    <property type="match status" value="4"/>
</dbReference>
<dbReference type="InterPro" id="IPR013655">
    <property type="entry name" value="PAS_fold_3"/>
</dbReference>
<dbReference type="SUPFAM" id="SSF55785">
    <property type="entry name" value="PYP-like sensor domain (PAS domain)"/>
    <property type="match status" value="6"/>
</dbReference>
<dbReference type="Pfam" id="PF13426">
    <property type="entry name" value="PAS_9"/>
    <property type="match status" value="2"/>
</dbReference>
<keyword evidence="3" id="KW-0597">Phosphoprotein</keyword>
<feature type="domain" description="PAC" evidence="10">
    <location>
        <begin position="574"/>
        <end position="628"/>
    </location>
</feature>
<dbReference type="InterPro" id="IPR000014">
    <property type="entry name" value="PAS"/>
</dbReference>
<comment type="catalytic activity">
    <reaction evidence="1">
        <text>ATP + protein L-histidine = ADP + protein N-phospho-L-histidine.</text>
        <dbReference type="EC" id="2.7.13.3"/>
    </reaction>
</comment>
<dbReference type="SUPFAM" id="SSF55874">
    <property type="entry name" value="ATPase domain of HSP90 chaperone/DNA topoisomerase II/histidine kinase"/>
    <property type="match status" value="1"/>
</dbReference>
<evidence type="ECO:0000259" key="8">
    <source>
        <dbReference type="PROSITE" id="PS50109"/>
    </source>
</evidence>
<feature type="domain" description="PAC" evidence="10">
    <location>
        <begin position="337"/>
        <end position="389"/>
    </location>
</feature>
<feature type="coiled-coil region" evidence="6">
    <location>
        <begin position="128"/>
        <end position="155"/>
    </location>
</feature>
<gene>
    <name evidence="11" type="primary">cheY9</name>
    <name evidence="11" type="ORF">HSBGL_2956</name>
</gene>
<feature type="domain" description="PAS" evidence="9">
    <location>
        <begin position="625"/>
        <end position="698"/>
    </location>
</feature>
<protein>
    <recommendedName>
        <fullName evidence="2">histidine kinase</fullName>
        <ecNumber evidence="2">2.7.13.3</ecNumber>
    </recommendedName>
</protein>
<accession>A0A897NFX8</accession>
<evidence type="ECO:0000256" key="2">
    <source>
        <dbReference type="ARBA" id="ARBA00012438"/>
    </source>
</evidence>
<keyword evidence="5" id="KW-0418">Kinase</keyword>
<feature type="domain" description="PAC" evidence="10">
    <location>
        <begin position="92"/>
        <end position="144"/>
    </location>
</feature>